<dbReference type="PANTHER" id="PTHR14312:SF1">
    <property type="entry name" value="BASIC-LEUCINE ZIPPER TRANSCRIPTION FACTOR A"/>
    <property type="match status" value="1"/>
</dbReference>
<feature type="compositionally biased region" description="Pro residues" evidence="1">
    <location>
        <begin position="66"/>
        <end position="76"/>
    </location>
</feature>
<name>A0A8H7RHH1_9FUNG</name>
<protein>
    <submittedName>
        <fullName evidence="2">Uncharacterized protein</fullName>
    </submittedName>
</protein>
<keyword evidence="3" id="KW-1185">Reference proteome</keyword>
<sequence length="420" mass="48021">MVPIVPMNYNNEHYKAYMNGNEYQQAPPPPPPPLQHQQPMPIPMALPMMNHLMAPHHLHPPNFFAHPPPPPPPPQPMYATDGNNGQYMDYVQPGYHTNNVGYMHGKEERYYPMISVYVPALQNSFAISSSILCRSPVLHQRIMDDPSTSLELDLYVLQETFDIIMGHLNRPISHQDIIFYASKKPHIAIELLEASEELGLEQLLEPILGALNHNLNHQKTAMIYVNAMEPYQPLEEEEPRRWVELLEEDVVSFMVKGLSAQLDAFSTHVKVSGDFLIGQIHACGYMPSRTPPKHGLIDLARAYAALPQHLMIRCLEHPNLPVQDAIQRSSFAKTVLAMVESMNQHQHHQHQQHQQQQQQQHPLPPQQQQQQIRQNQHSTSTGNHLMAVMKFENGRDTIAVVRQTGLKKGSWDPKLYELHQ</sequence>
<feature type="compositionally biased region" description="Low complexity" evidence="1">
    <location>
        <begin position="352"/>
        <end position="377"/>
    </location>
</feature>
<comment type="caution">
    <text evidence="2">The sequence shown here is derived from an EMBL/GenBank/DDBJ whole genome shotgun (WGS) entry which is preliminary data.</text>
</comment>
<dbReference type="GO" id="GO:0010468">
    <property type="term" value="P:regulation of gene expression"/>
    <property type="evidence" value="ECO:0007669"/>
    <property type="project" value="TreeGrafter"/>
</dbReference>
<dbReference type="GO" id="GO:0043565">
    <property type="term" value="F:sequence-specific DNA binding"/>
    <property type="evidence" value="ECO:0007669"/>
    <property type="project" value="TreeGrafter"/>
</dbReference>
<evidence type="ECO:0000313" key="2">
    <source>
        <dbReference type="EMBL" id="KAG2210495.1"/>
    </source>
</evidence>
<gene>
    <name evidence="2" type="ORF">INT47_002437</name>
</gene>
<dbReference type="Proteomes" id="UP000603453">
    <property type="component" value="Unassembled WGS sequence"/>
</dbReference>
<evidence type="ECO:0000256" key="1">
    <source>
        <dbReference type="SAM" id="MobiDB-lite"/>
    </source>
</evidence>
<reference evidence="2" key="1">
    <citation type="submission" date="2020-12" db="EMBL/GenBank/DDBJ databases">
        <title>Metabolic potential, ecology and presence of endohyphal bacteria is reflected in genomic diversity of Mucoromycotina.</title>
        <authorList>
            <person name="Muszewska A."/>
            <person name="Okrasinska A."/>
            <person name="Steczkiewicz K."/>
            <person name="Drgas O."/>
            <person name="Orlowska M."/>
            <person name="Perlinska-Lenart U."/>
            <person name="Aleksandrzak-Piekarczyk T."/>
            <person name="Szatraj K."/>
            <person name="Zielenkiewicz U."/>
            <person name="Pilsyk S."/>
            <person name="Malc E."/>
            <person name="Mieczkowski P."/>
            <person name="Kruszewska J.S."/>
            <person name="Biernat P."/>
            <person name="Pawlowska J."/>
        </authorList>
    </citation>
    <scope>NUCLEOTIDE SEQUENCE</scope>
    <source>
        <strain evidence="2">WA0000017839</strain>
    </source>
</reference>
<dbReference type="PANTHER" id="PTHR14312">
    <property type="entry name" value="CREB/ATF BZIP TRANSCRIPTION FACTOR"/>
    <property type="match status" value="1"/>
</dbReference>
<proteinExistence type="predicted"/>
<feature type="region of interest" description="Disordered" evidence="1">
    <location>
        <begin position="342"/>
        <end position="380"/>
    </location>
</feature>
<accession>A0A8H7RHH1</accession>
<dbReference type="AlphaFoldDB" id="A0A8H7RHH1"/>
<evidence type="ECO:0000313" key="3">
    <source>
        <dbReference type="Proteomes" id="UP000603453"/>
    </source>
</evidence>
<feature type="region of interest" description="Disordered" evidence="1">
    <location>
        <begin position="60"/>
        <end position="79"/>
    </location>
</feature>
<dbReference type="OrthoDB" id="6359943at2759"/>
<dbReference type="EMBL" id="JAEPRD010000011">
    <property type="protein sequence ID" value="KAG2210495.1"/>
    <property type="molecule type" value="Genomic_DNA"/>
</dbReference>
<organism evidence="2 3">
    <name type="scientific">Mucor saturninus</name>
    <dbReference type="NCBI Taxonomy" id="64648"/>
    <lineage>
        <taxon>Eukaryota</taxon>
        <taxon>Fungi</taxon>
        <taxon>Fungi incertae sedis</taxon>
        <taxon>Mucoromycota</taxon>
        <taxon>Mucoromycotina</taxon>
        <taxon>Mucoromycetes</taxon>
        <taxon>Mucorales</taxon>
        <taxon>Mucorineae</taxon>
        <taxon>Mucoraceae</taxon>
        <taxon>Mucor</taxon>
    </lineage>
</organism>
<dbReference type="GO" id="GO:0005634">
    <property type="term" value="C:nucleus"/>
    <property type="evidence" value="ECO:0007669"/>
    <property type="project" value="TreeGrafter"/>
</dbReference>